<evidence type="ECO:0000313" key="5">
    <source>
        <dbReference type="Proteomes" id="UP000681967"/>
    </source>
</evidence>
<feature type="non-terminal residue" evidence="2">
    <location>
        <position position="63"/>
    </location>
</feature>
<accession>A0A8S2XM72</accession>
<dbReference type="Proteomes" id="UP000681720">
    <property type="component" value="Unassembled WGS sequence"/>
</dbReference>
<dbReference type="AlphaFoldDB" id="A0A8S2XM72"/>
<feature type="non-terminal residue" evidence="2">
    <location>
        <position position="1"/>
    </location>
</feature>
<dbReference type="Proteomes" id="UP000681967">
    <property type="component" value="Unassembled WGS sequence"/>
</dbReference>
<dbReference type="EMBL" id="CAJOBH010107287">
    <property type="protein sequence ID" value="CAF4643568.1"/>
    <property type="molecule type" value="Genomic_DNA"/>
</dbReference>
<comment type="caution">
    <text evidence="2">The sequence shown here is derived from an EMBL/GenBank/DDBJ whole genome shotgun (WGS) entry which is preliminary data.</text>
</comment>
<proteinExistence type="predicted"/>
<evidence type="ECO:0000313" key="4">
    <source>
        <dbReference type="EMBL" id="CAF4869976.1"/>
    </source>
</evidence>
<feature type="compositionally biased region" description="Polar residues" evidence="1">
    <location>
        <begin position="25"/>
        <end position="42"/>
    </location>
</feature>
<name>A0A8S2XM72_9BILA</name>
<protein>
    <submittedName>
        <fullName evidence="2">Uncharacterized protein</fullName>
    </submittedName>
</protein>
<evidence type="ECO:0000256" key="1">
    <source>
        <dbReference type="SAM" id="MobiDB-lite"/>
    </source>
</evidence>
<feature type="compositionally biased region" description="Basic and acidic residues" evidence="1">
    <location>
        <begin position="53"/>
        <end position="63"/>
    </location>
</feature>
<dbReference type="EMBL" id="CAJOBH010077315">
    <property type="protein sequence ID" value="CAF4500601.1"/>
    <property type="molecule type" value="Genomic_DNA"/>
</dbReference>
<dbReference type="EMBL" id="CAJOBJ010167449">
    <property type="protein sequence ID" value="CAF4869976.1"/>
    <property type="molecule type" value="Genomic_DNA"/>
</dbReference>
<evidence type="ECO:0000313" key="2">
    <source>
        <dbReference type="EMBL" id="CAF4500601.1"/>
    </source>
</evidence>
<sequence>TPSRVGPSAAKNNNQADGIADEAKSITTTTARSSLNDATSLPVSARSVSFKEPLVHELYDPSS</sequence>
<gene>
    <name evidence="2" type="ORF">BYL167_LOCUS35996</name>
    <name evidence="3" type="ORF">BYL167_LOCUS41871</name>
    <name evidence="4" type="ORF">GIL414_LOCUS50330</name>
</gene>
<feature type="region of interest" description="Disordered" evidence="1">
    <location>
        <begin position="1"/>
        <end position="63"/>
    </location>
</feature>
<evidence type="ECO:0000313" key="3">
    <source>
        <dbReference type="EMBL" id="CAF4643568.1"/>
    </source>
</evidence>
<organism evidence="2 5">
    <name type="scientific">Rotaria magnacalcarata</name>
    <dbReference type="NCBI Taxonomy" id="392030"/>
    <lineage>
        <taxon>Eukaryota</taxon>
        <taxon>Metazoa</taxon>
        <taxon>Spiralia</taxon>
        <taxon>Gnathifera</taxon>
        <taxon>Rotifera</taxon>
        <taxon>Eurotatoria</taxon>
        <taxon>Bdelloidea</taxon>
        <taxon>Philodinida</taxon>
        <taxon>Philodinidae</taxon>
        <taxon>Rotaria</taxon>
    </lineage>
</organism>
<reference evidence="2" key="1">
    <citation type="submission" date="2021-02" db="EMBL/GenBank/DDBJ databases">
        <authorList>
            <person name="Nowell W R."/>
        </authorList>
    </citation>
    <scope>NUCLEOTIDE SEQUENCE</scope>
</reference>